<name>A0ABT7PGS5_9BACT</name>
<dbReference type="RefSeq" id="WP_289163174.1">
    <property type="nucleotide sequence ID" value="NZ_JASZZN010000006.1"/>
</dbReference>
<gene>
    <name evidence="1" type="ORF">QTN89_09575</name>
</gene>
<reference evidence="1 2" key="1">
    <citation type="submission" date="2023-06" db="EMBL/GenBank/DDBJ databases">
        <title>Roseiconus lacunae JC819 isolated from Gulf of Mannar region, Tamil Nadu.</title>
        <authorList>
            <person name="Pk S."/>
            <person name="Ch S."/>
            <person name="Ch V.R."/>
        </authorList>
    </citation>
    <scope>NUCLEOTIDE SEQUENCE [LARGE SCALE GENOMIC DNA]</scope>
    <source>
        <strain evidence="1 2">JC819</strain>
    </source>
</reference>
<sequence>MIFIDQQQAQREKQCRDRQVSQRSNDRPEVASGDVCISDVSRQDASKGDPLTQAVGLLSQQAWCWGRDIMRPEGNWLLEIGFNRLEPPADRKDCSSVYVLDLPKRRCVVLRGFGVFYGDHQRGGVFLPRYEFQPRFTKQGTLACPPWSNKDLPKLRPPRRSQRDVCAALTLALIDWIRQYEVTITEQLGIDYRRTTLLNWDDGENSFTPAEAFASAWRKMSFHLAENPGAYLGLNDQRS</sequence>
<proteinExistence type="predicted"/>
<accession>A0ABT7PGS5</accession>
<evidence type="ECO:0000313" key="1">
    <source>
        <dbReference type="EMBL" id="MDM4015678.1"/>
    </source>
</evidence>
<dbReference type="Proteomes" id="UP001239462">
    <property type="component" value="Unassembled WGS sequence"/>
</dbReference>
<dbReference type="EMBL" id="JASZZN010000006">
    <property type="protein sequence ID" value="MDM4015678.1"/>
    <property type="molecule type" value="Genomic_DNA"/>
</dbReference>
<comment type="caution">
    <text evidence="1">The sequence shown here is derived from an EMBL/GenBank/DDBJ whole genome shotgun (WGS) entry which is preliminary data.</text>
</comment>
<organism evidence="1 2">
    <name type="scientific">Roseiconus lacunae</name>
    <dbReference type="NCBI Taxonomy" id="2605694"/>
    <lineage>
        <taxon>Bacteria</taxon>
        <taxon>Pseudomonadati</taxon>
        <taxon>Planctomycetota</taxon>
        <taxon>Planctomycetia</taxon>
        <taxon>Pirellulales</taxon>
        <taxon>Pirellulaceae</taxon>
        <taxon>Roseiconus</taxon>
    </lineage>
</organism>
<keyword evidence="2" id="KW-1185">Reference proteome</keyword>
<evidence type="ECO:0000313" key="2">
    <source>
        <dbReference type="Proteomes" id="UP001239462"/>
    </source>
</evidence>
<protein>
    <submittedName>
        <fullName evidence="1">Uncharacterized protein</fullName>
    </submittedName>
</protein>